<dbReference type="RefSeq" id="WP_193539404.1">
    <property type="nucleotide sequence ID" value="NZ_JADCLJ010000024.1"/>
</dbReference>
<feature type="chain" id="PRO_5046265556" evidence="1">
    <location>
        <begin position="29"/>
        <end position="196"/>
    </location>
</feature>
<reference evidence="2 3" key="1">
    <citation type="submission" date="2020-10" db="EMBL/GenBank/DDBJ databases">
        <title>Bacillus sp. HD4P25, an endophyte from a halophyte.</title>
        <authorList>
            <person name="Sun J.-Q."/>
        </authorList>
    </citation>
    <scope>NUCLEOTIDE SEQUENCE [LARGE SCALE GENOMIC DNA]</scope>
    <source>
        <strain evidence="2 3">YIM 93174</strain>
    </source>
</reference>
<protein>
    <submittedName>
        <fullName evidence="2">YpjP family protein</fullName>
    </submittedName>
</protein>
<keyword evidence="1" id="KW-0732">Signal</keyword>
<sequence length="196" mass="22698">MKKWLRKSLVVGFTIMTFGLVTPPSALTMEPAKPNAPINPDTFERHQYPSHSVSFEDFKIDTKGSFVDLAMSKAEVLAFEKFGSRIGPVIEDEFKSIILPRIEEVIQSISDQYSNEELQRLVISEQVSGGNTEKIFHIYDEMSGNDIIRFHVRRDNPPQDGFWFNFHYHTHHDSFQTHHELGNIFWAKNTPPKWMS</sequence>
<evidence type="ECO:0000256" key="1">
    <source>
        <dbReference type="SAM" id="SignalP"/>
    </source>
</evidence>
<dbReference type="InterPro" id="IPR025616">
    <property type="entry name" value="YpjP"/>
</dbReference>
<name>A0ABR9QNS2_9BACI</name>
<gene>
    <name evidence="2" type="ORF">IMZ08_19085</name>
</gene>
<evidence type="ECO:0000313" key="3">
    <source>
        <dbReference type="Proteomes" id="UP001516662"/>
    </source>
</evidence>
<proteinExistence type="predicted"/>
<dbReference type="Pfam" id="PF14005">
    <property type="entry name" value="YpjP"/>
    <property type="match status" value="1"/>
</dbReference>
<accession>A0ABR9QNS2</accession>
<evidence type="ECO:0000313" key="2">
    <source>
        <dbReference type="EMBL" id="MBE4910146.1"/>
    </source>
</evidence>
<feature type="signal peptide" evidence="1">
    <location>
        <begin position="1"/>
        <end position="28"/>
    </location>
</feature>
<organism evidence="2 3">
    <name type="scientific">Litchfieldia luteola</name>
    <dbReference type="NCBI Taxonomy" id="682179"/>
    <lineage>
        <taxon>Bacteria</taxon>
        <taxon>Bacillati</taxon>
        <taxon>Bacillota</taxon>
        <taxon>Bacilli</taxon>
        <taxon>Bacillales</taxon>
        <taxon>Bacillaceae</taxon>
        <taxon>Litchfieldia</taxon>
    </lineage>
</organism>
<dbReference type="Proteomes" id="UP001516662">
    <property type="component" value="Unassembled WGS sequence"/>
</dbReference>
<keyword evidence="3" id="KW-1185">Reference proteome</keyword>
<dbReference type="EMBL" id="JADCLJ010000024">
    <property type="protein sequence ID" value="MBE4910146.1"/>
    <property type="molecule type" value="Genomic_DNA"/>
</dbReference>
<comment type="caution">
    <text evidence="2">The sequence shown here is derived from an EMBL/GenBank/DDBJ whole genome shotgun (WGS) entry which is preliminary data.</text>
</comment>